<proteinExistence type="inferred from homology"/>
<dbReference type="STRING" id="662755.CRES_1118"/>
<dbReference type="HAMAP" id="MF_00651">
    <property type="entry name" value="Nuclease_YqgF"/>
    <property type="match status" value="1"/>
</dbReference>
<evidence type="ECO:0000259" key="7">
    <source>
        <dbReference type="SMART" id="SM00732"/>
    </source>
</evidence>
<dbReference type="AlphaFoldDB" id="F8E314"/>
<sequence length="192" mass="20499">MDNSNSHGPTDEEAVGGSPEYSRKDFDEVSRPTAQSDPGRGRRLGIDVGTVRIGLALSDPDGILASPLRTVHARDDGGDVRQVACEVEENFVVEVIIGLPVALRGNSTASTEKAKAFASELHDELAQRGHQSIPIRMVDERMSTVAATAAMHASGVNVKKGRKRIDQAAAVHILQGWLDGRKRALNPSNSGE</sequence>
<evidence type="ECO:0000256" key="6">
    <source>
        <dbReference type="SAM" id="MobiDB-lite"/>
    </source>
</evidence>
<evidence type="ECO:0000256" key="4">
    <source>
        <dbReference type="ARBA" id="ARBA00022801"/>
    </source>
</evidence>
<evidence type="ECO:0000256" key="5">
    <source>
        <dbReference type="HAMAP-Rule" id="MF_00651"/>
    </source>
</evidence>
<evidence type="ECO:0000313" key="8">
    <source>
        <dbReference type="EMBL" id="AEI09474.1"/>
    </source>
</evidence>
<comment type="subcellular location">
    <subcellularLocation>
        <location evidence="5">Cytoplasm</location>
    </subcellularLocation>
</comment>
<dbReference type="InterPro" id="IPR005227">
    <property type="entry name" value="YqgF"/>
</dbReference>
<dbReference type="CDD" id="cd16964">
    <property type="entry name" value="YqgF"/>
    <property type="match status" value="1"/>
</dbReference>
<dbReference type="SUPFAM" id="SSF53098">
    <property type="entry name" value="Ribonuclease H-like"/>
    <property type="match status" value="1"/>
</dbReference>
<feature type="compositionally biased region" description="Basic and acidic residues" evidence="6">
    <location>
        <begin position="21"/>
        <end position="30"/>
    </location>
</feature>
<evidence type="ECO:0000256" key="2">
    <source>
        <dbReference type="ARBA" id="ARBA00022517"/>
    </source>
</evidence>
<feature type="region of interest" description="Disordered" evidence="6">
    <location>
        <begin position="1"/>
        <end position="43"/>
    </location>
</feature>
<dbReference type="SMART" id="SM00732">
    <property type="entry name" value="YqgFc"/>
    <property type="match status" value="1"/>
</dbReference>
<feature type="domain" description="YqgF/RNase H-like" evidence="7">
    <location>
        <begin position="41"/>
        <end position="147"/>
    </location>
</feature>
<dbReference type="GO" id="GO:0000967">
    <property type="term" value="P:rRNA 5'-end processing"/>
    <property type="evidence" value="ECO:0007669"/>
    <property type="project" value="UniProtKB-UniRule"/>
</dbReference>
<dbReference type="RefSeq" id="WP_013888489.1">
    <property type="nucleotide sequence ID" value="NC_015673.1"/>
</dbReference>
<evidence type="ECO:0000313" key="9">
    <source>
        <dbReference type="Proteomes" id="UP000000492"/>
    </source>
</evidence>
<comment type="function">
    <text evidence="5">Could be a nuclease involved in processing of the 5'-end of pre-16S rRNA.</text>
</comment>
<organism evidence="8 9">
    <name type="scientific">Corynebacterium resistens (strain DSM 45100 / JCM 12819 / GTC 2026 / SICGH 158)</name>
    <dbReference type="NCBI Taxonomy" id="662755"/>
    <lineage>
        <taxon>Bacteria</taxon>
        <taxon>Bacillati</taxon>
        <taxon>Actinomycetota</taxon>
        <taxon>Actinomycetes</taxon>
        <taxon>Mycobacteriales</taxon>
        <taxon>Corynebacteriaceae</taxon>
        <taxon>Corynebacterium</taxon>
    </lineage>
</organism>
<dbReference type="InterPro" id="IPR037027">
    <property type="entry name" value="YqgF/RNaseH-like_dom_sf"/>
</dbReference>
<dbReference type="GO" id="GO:0005829">
    <property type="term" value="C:cytosol"/>
    <property type="evidence" value="ECO:0007669"/>
    <property type="project" value="TreeGrafter"/>
</dbReference>
<dbReference type="PANTHER" id="PTHR33317:SF4">
    <property type="entry name" value="POLYNUCLEOTIDYL TRANSFERASE, RIBONUCLEASE H-LIKE SUPERFAMILY PROTEIN"/>
    <property type="match status" value="1"/>
</dbReference>
<dbReference type="eggNOG" id="COG0816">
    <property type="taxonomic scope" value="Bacteria"/>
</dbReference>
<keyword evidence="9" id="KW-1185">Reference proteome</keyword>
<dbReference type="Gene3D" id="3.30.420.140">
    <property type="entry name" value="YqgF/RNase H-like domain"/>
    <property type="match status" value="1"/>
</dbReference>
<evidence type="ECO:0000256" key="3">
    <source>
        <dbReference type="ARBA" id="ARBA00022722"/>
    </source>
</evidence>
<dbReference type="OrthoDB" id="9790539at2"/>
<dbReference type="InterPro" id="IPR006641">
    <property type="entry name" value="YqgF/RNaseH-like_dom"/>
</dbReference>
<dbReference type="PANTHER" id="PTHR33317">
    <property type="entry name" value="POLYNUCLEOTIDYL TRANSFERASE, RIBONUCLEASE H-LIKE SUPERFAMILY PROTEIN"/>
    <property type="match status" value="1"/>
</dbReference>
<keyword evidence="3 5" id="KW-0540">Nuclease</keyword>
<keyword evidence="2 5" id="KW-0690">Ribosome biogenesis</keyword>
<keyword evidence="4 5" id="KW-0378">Hydrolase</keyword>
<dbReference type="KEGG" id="crd:CRES_1118"/>
<keyword evidence="1 5" id="KW-0963">Cytoplasm</keyword>
<dbReference type="InterPro" id="IPR012337">
    <property type="entry name" value="RNaseH-like_sf"/>
</dbReference>
<dbReference type="Pfam" id="PF03652">
    <property type="entry name" value="RuvX"/>
    <property type="match status" value="1"/>
</dbReference>
<gene>
    <name evidence="8" type="ordered locus">CRES_1118</name>
</gene>
<dbReference type="HOGENOM" id="CLU_098240_0_0_11"/>
<evidence type="ECO:0000256" key="1">
    <source>
        <dbReference type="ARBA" id="ARBA00022490"/>
    </source>
</evidence>
<dbReference type="GO" id="GO:0016788">
    <property type="term" value="F:hydrolase activity, acting on ester bonds"/>
    <property type="evidence" value="ECO:0007669"/>
    <property type="project" value="UniProtKB-UniRule"/>
</dbReference>
<comment type="similarity">
    <text evidence="5">Belongs to the YqgF HJR family.</text>
</comment>
<dbReference type="EMBL" id="CP002857">
    <property type="protein sequence ID" value="AEI09474.1"/>
    <property type="molecule type" value="Genomic_DNA"/>
</dbReference>
<dbReference type="EC" id="3.1.-.-" evidence="5"/>
<protein>
    <recommendedName>
        <fullName evidence="5">Putative pre-16S rRNA nuclease</fullName>
        <ecNumber evidence="5">3.1.-.-</ecNumber>
    </recommendedName>
</protein>
<dbReference type="GO" id="GO:0004518">
    <property type="term" value="F:nuclease activity"/>
    <property type="evidence" value="ECO:0007669"/>
    <property type="project" value="UniProtKB-KW"/>
</dbReference>
<dbReference type="NCBIfam" id="TIGR00250">
    <property type="entry name" value="RNAse_H_YqgF"/>
    <property type="match status" value="1"/>
</dbReference>
<name>F8E314_CORRG</name>
<accession>F8E314</accession>
<dbReference type="Proteomes" id="UP000000492">
    <property type="component" value="Chromosome"/>
</dbReference>
<reference evidence="8 9" key="1">
    <citation type="journal article" date="2012" name="BMC Genomics">
        <title>Complete genome sequence, lifestyle, and multi-drug resistance of the human pathogen Corynebacterium resistens DSM 45100 isolated from blood samples of a leukemia patient.</title>
        <authorList>
            <person name="Schroder J."/>
            <person name="Maus I."/>
            <person name="Meyer K."/>
            <person name="Wordemann S."/>
            <person name="Blom J."/>
            <person name="Jaenicke S."/>
            <person name="Schneider J."/>
            <person name="Trost E."/>
            <person name="Tauch A."/>
        </authorList>
    </citation>
    <scope>NUCLEOTIDE SEQUENCE [LARGE SCALE GENOMIC DNA]</scope>
    <source>
        <strain evidence="9">DSM 45100 / JCM 12819 / CCUG 50093 / GTC 2026 / SICGH 158</strain>
    </source>
</reference>